<dbReference type="RefSeq" id="WP_213409114.1">
    <property type="nucleotide sequence ID" value="NZ_CP074441.1"/>
</dbReference>
<dbReference type="SUPFAM" id="SSF64288">
    <property type="entry name" value="Chorismate lyase-like"/>
    <property type="match status" value="1"/>
</dbReference>
<sequence length="233" mass="26401">MKAPVYVQIHDDIREAIDAGRWQAGDKIPSERELADQFDVSRMTLRQAVMLLVDEGVLERRVGSGTYVAEQKVQETLNGLTSFTDLMAAIGKVATTKTISYHIGKATASEQKRLNMNEGDNVLRMERVRYGNEEPIAFEVAAIPARLVRGLSREALSNSLYHTLETERDIHVNYARQTVTASAATERIADLLDIKRSDPVLVLRQTTFGQNDEPFEYVRTQYVGSRFEFYLER</sequence>
<organism evidence="5 6">
    <name type="scientific">Weissella ceti</name>
    <dbReference type="NCBI Taxonomy" id="759620"/>
    <lineage>
        <taxon>Bacteria</taxon>
        <taxon>Bacillati</taxon>
        <taxon>Bacillota</taxon>
        <taxon>Bacilli</taxon>
        <taxon>Lactobacillales</taxon>
        <taxon>Lactobacillaceae</taxon>
        <taxon>Weissella</taxon>
    </lineage>
</organism>
<evidence type="ECO:0000313" key="6">
    <source>
        <dbReference type="Proteomes" id="UP001526225"/>
    </source>
</evidence>
<keyword evidence="1" id="KW-0805">Transcription regulation</keyword>
<proteinExistence type="predicted"/>
<keyword evidence="6" id="KW-1185">Reference proteome</keyword>
<dbReference type="CDD" id="cd07377">
    <property type="entry name" value="WHTH_GntR"/>
    <property type="match status" value="1"/>
</dbReference>
<feature type="domain" description="HTH gntR-type" evidence="4">
    <location>
        <begin position="3"/>
        <end position="71"/>
    </location>
</feature>
<evidence type="ECO:0000259" key="4">
    <source>
        <dbReference type="PROSITE" id="PS50949"/>
    </source>
</evidence>
<accession>A0ABT3E6K9</accession>
<dbReference type="PANTHER" id="PTHR44846:SF1">
    <property type="entry name" value="MANNOSYL-D-GLYCERATE TRANSPORT_METABOLISM SYSTEM REPRESSOR MNGR-RELATED"/>
    <property type="match status" value="1"/>
</dbReference>
<dbReference type="Gene3D" id="1.10.10.10">
    <property type="entry name" value="Winged helix-like DNA-binding domain superfamily/Winged helix DNA-binding domain"/>
    <property type="match status" value="1"/>
</dbReference>
<comment type="caution">
    <text evidence="5">The sequence shown here is derived from an EMBL/GenBank/DDBJ whole genome shotgun (WGS) entry which is preliminary data.</text>
</comment>
<dbReference type="SMART" id="SM00345">
    <property type="entry name" value="HTH_GNTR"/>
    <property type="match status" value="1"/>
</dbReference>
<evidence type="ECO:0000256" key="2">
    <source>
        <dbReference type="ARBA" id="ARBA00023125"/>
    </source>
</evidence>
<dbReference type="PRINTS" id="PR00035">
    <property type="entry name" value="HTHGNTR"/>
</dbReference>
<dbReference type="SMART" id="SM00866">
    <property type="entry name" value="UTRA"/>
    <property type="match status" value="1"/>
</dbReference>
<dbReference type="Pfam" id="PF07702">
    <property type="entry name" value="UTRA"/>
    <property type="match status" value="1"/>
</dbReference>
<keyword evidence="3" id="KW-0804">Transcription</keyword>
<protein>
    <submittedName>
        <fullName evidence="5">GntR family transcriptional regulator</fullName>
    </submittedName>
</protein>
<dbReference type="Proteomes" id="UP001526225">
    <property type="component" value="Unassembled WGS sequence"/>
</dbReference>
<dbReference type="EMBL" id="JAOZFE010000006">
    <property type="protein sequence ID" value="MCW0953572.1"/>
    <property type="molecule type" value="Genomic_DNA"/>
</dbReference>
<dbReference type="SUPFAM" id="SSF46785">
    <property type="entry name" value="Winged helix' DNA-binding domain"/>
    <property type="match status" value="1"/>
</dbReference>
<dbReference type="Pfam" id="PF00392">
    <property type="entry name" value="GntR"/>
    <property type="match status" value="1"/>
</dbReference>
<dbReference type="InterPro" id="IPR028978">
    <property type="entry name" value="Chorismate_lyase_/UTRA_dom_sf"/>
</dbReference>
<dbReference type="PANTHER" id="PTHR44846">
    <property type="entry name" value="MANNOSYL-D-GLYCERATE TRANSPORT/METABOLISM SYSTEM REPRESSOR MNGR-RELATED"/>
    <property type="match status" value="1"/>
</dbReference>
<name>A0ABT3E6K9_9LACO</name>
<dbReference type="InterPro" id="IPR036388">
    <property type="entry name" value="WH-like_DNA-bd_sf"/>
</dbReference>
<keyword evidence="2" id="KW-0238">DNA-binding</keyword>
<dbReference type="InterPro" id="IPR000524">
    <property type="entry name" value="Tscrpt_reg_HTH_GntR"/>
</dbReference>
<dbReference type="PROSITE" id="PS50949">
    <property type="entry name" value="HTH_GNTR"/>
    <property type="match status" value="1"/>
</dbReference>
<dbReference type="InterPro" id="IPR036390">
    <property type="entry name" value="WH_DNA-bd_sf"/>
</dbReference>
<dbReference type="InterPro" id="IPR050679">
    <property type="entry name" value="Bact_HTH_transcr_reg"/>
</dbReference>
<evidence type="ECO:0000256" key="1">
    <source>
        <dbReference type="ARBA" id="ARBA00023015"/>
    </source>
</evidence>
<reference evidence="5 6" key="1">
    <citation type="submission" date="2022-10" db="EMBL/GenBank/DDBJ databases">
        <title>Weissella fermenti sp. nov., isolated from fermented cabbage.</title>
        <authorList>
            <person name="Lee J.K."/>
            <person name="Baek J.H."/>
            <person name="Choi D.G."/>
            <person name="Kim J.M."/>
            <person name="Jeon C.O."/>
        </authorList>
    </citation>
    <scope>NUCLEOTIDE SEQUENCE [LARGE SCALE GENOMIC DNA]</scope>
    <source>
        <strain evidence="5 6">KACC 18534</strain>
    </source>
</reference>
<evidence type="ECO:0000256" key="3">
    <source>
        <dbReference type="ARBA" id="ARBA00023163"/>
    </source>
</evidence>
<evidence type="ECO:0000313" key="5">
    <source>
        <dbReference type="EMBL" id="MCW0953572.1"/>
    </source>
</evidence>
<gene>
    <name evidence="5" type="ORF">OIT44_05800</name>
</gene>
<dbReference type="Gene3D" id="3.40.1410.10">
    <property type="entry name" value="Chorismate lyase-like"/>
    <property type="match status" value="1"/>
</dbReference>
<dbReference type="InterPro" id="IPR011663">
    <property type="entry name" value="UTRA"/>
</dbReference>